<dbReference type="RefSeq" id="WP_144571563.1">
    <property type="nucleotide sequence ID" value="NZ_VLKG01000006.1"/>
</dbReference>
<dbReference type="InterPro" id="IPR000014">
    <property type="entry name" value="PAS"/>
</dbReference>
<organism evidence="2 3">
    <name type="scientific">Azomonas agilis</name>
    <dbReference type="NCBI Taxonomy" id="116849"/>
    <lineage>
        <taxon>Bacteria</taxon>
        <taxon>Pseudomonadati</taxon>
        <taxon>Pseudomonadota</taxon>
        <taxon>Gammaproteobacteria</taxon>
        <taxon>Pseudomonadales</taxon>
        <taxon>Pseudomonadaceae</taxon>
        <taxon>Azomonas</taxon>
    </lineage>
</organism>
<feature type="domain" description="PAS" evidence="1">
    <location>
        <begin position="25"/>
        <end position="50"/>
    </location>
</feature>
<dbReference type="InterPro" id="IPR013655">
    <property type="entry name" value="PAS_fold_3"/>
</dbReference>
<evidence type="ECO:0000259" key="1">
    <source>
        <dbReference type="PROSITE" id="PS50112"/>
    </source>
</evidence>
<name>A0A562I2N2_9GAMM</name>
<evidence type="ECO:0000313" key="3">
    <source>
        <dbReference type="Proteomes" id="UP000319627"/>
    </source>
</evidence>
<dbReference type="Gene3D" id="3.30.450.20">
    <property type="entry name" value="PAS domain"/>
    <property type="match status" value="1"/>
</dbReference>
<dbReference type="EMBL" id="VLKG01000006">
    <property type="protein sequence ID" value="TWH64913.1"/>
    <property type="molecule type" value="Genomic_DNA"/>
</dbReference>
<accession>A0A562I2N2</accession>
<proteinExistence type="predicted"/>
<protein>
    <submittedName>
        <fullName evidence="2">Aerotaxis receptor</fullName>
    </submittedName>
</protein>
<evidence type="ECO:0000313" key="2">
    <source>
        <dbReference type="EMBL" id="TWH64913.1"/>
    </source>
</evidence>
<dbReference type="OrthoDB" id="5675566at2"/>
<dbReference type="AlphaFoldDB" id="A0A562I2N2"/>
<dbReference type="SUPFAM" id="SSF55785">
    <property type="entry name" value="PYP-like sensor domain (PAS domain)"/>
    <property type="match status" value="1"/>
</dbReference>
<dbReference type="Proteomes" id="UP000319627">
    <property type="component" value="Unassembled WGS sequence"/>
</dbReference>
<comment type="caution">
    <text evidence="2">The sequence shown here is derived from an EMBL/GenBank/DDBJ whole genome shotgun (WGS) entry which is preliminary data.</text>
</comment>
<dbReference type="InterPro" id="IPR035965">
    <property type="entry name" value="PAS-like_dom_sf"/>
</dbReference>
<keyword evidence="3" id="KW-1185">Reference proteome</keyword>
<dbReference type="InterPro" id="IPR001610">
    <property type="entry name" value="PAC"/>
</dbReference>
<reference evidence="2 3" key="1">
    <citation type="submission" date="2019-07" db="EMBL/GenBank/DDBJ databases">
        <title>Genomic Encyclopedia of Type Strains, Phase I: the one thousand microbial genomes (KMG-I) project.</title>
        <authorList>
            <person name="Kyrpides N."/>
        </authorList>
    </citation>
    <scope>NUCLEOTIDE SEQUENCE [LARGE SCALE GENOMIC DNA]</scope>
    <source>
        <strain evidence="2 3">DSM 375</strain>
    </source>
</reference>
<dbReference type="Pfam" id="PF08447">
    <property type="entry name" value="PAS_3"/>
    <property type="match status" value="1"/>
</dbReference>
<dbReference type="SMART" id="SM00086">
    <property type="entry name" value="PAC"/>
    <property type="match status" value="1"/>
</dbReference>
<dbReference type="CDD" id="cd00130">
    <property type="entry name" value="PAS"/>
    <property type="match status" value="1"/>
</dbReference>
<sequence>MRREIVPNNREIRLDASEFIVSKTDTRGVITYANRTFMKIAGYSELELLGMPHNIVRHADMPRGVFKLMWSTLQAGEEFFGYVKNLCKDGSFYWVLANVTPDRDAAGHLRGYYSVRRKPSPENLAILIPIYQQMAALEQQAKGQEAIQRSQTYLAELLKTKNTDYTSFVLDLVRKDISS</sequence>
<gene>
    <name evidence="2" type="ORF">LX59_01855</name>
</gene>
<dbReference type="PROSITE" id="PS50112">
    <property type="entry name" value="PAS"/>
    <property type="match status" value="1"/>
</dbReference>
<dbReference type="NCBIfam" id="TIGR00229">
    <property type="entry name" value="sensory_box"/>
    <property type="match status" value="1"/>
</dbReference>
<keyword evidence="2" id="KW-0675">Receptor</keyword>